<dbReference type="PANTHER" id="PTHR40267:SF1">
    <property type="entry name" value="BLR3294 PROTEIN"/>
    <property type="match status" value="1"/>
</dbReference>
<dbReference type="PANTHER" id="PTHR40267">
    <property type="entry name" value="BLR3294 PROTEIN"/>
    <property type="match status" value="1"/>
</dbReference>
<keyword evidence="2" id="KW-1185">Reference proteome</keyword>
<organism evidence="1 2">
    <name type="scientific">Novosphingobium flavum</name>
    <dbReference type="NCBI Taxonomy" id="1778672"/>
    <lineage>
        <taxon>Bacteria</taxon>
        <taxon>Pseudomonadati</taxon>
        <taxon>Pseudomonadota</taxon>
        <taxon>Alphaproteobacteria</taxon>
        <taxon>Sphingomonadales</taxon>
        <taxon>Sphingomonadaceae</taxon>
        <taxon>Novosphingobium</taxon>
    </lineage>
</organism>
<comment type="caution">
    <text evidence="1">The sequence shown here is derived from an EMBL/GenBank/DDBJ whole genome shotgun (WGS) entry which is preliminary data.</text>
</comment>
<dbReference type="InterPro" id="IPR026286">
    <property type="entry name" value="MaiA/AMDase"/>
</dbReference>
<proteinExistence type="predicted"/>
<dbReference type="Pfam" id="PF17645">
    <property type="entry name" value="Amdase"/>
    <property type="match status" value="1"/>
</dbReference>
<evidence type="ECO:0000313" key="1">
    <source>
        <dbReference type="EMBL" id="MBC2666998.1"/>
    </source>
</evidence>
<accession>A0A7X1FU32</accession>
<name>A0A7X1FU32_9SPHN</name>
<dbReference type="AlphaFoldDB" id="A0A7X1FU32"/>
<gene>
    <name evidence="1" type="ORF">H7F51_15885</name>
</gene>
<protein>
    <recommendedName>
        <fullName evidence="3">Arylmalonate decarboxylase</fullName>
    </recommendedName>
</protein>
<evidence type="ECO:0000313" key="2">
    <source>
        <dbReference type="Proteomes" id="UP000566813"/>
    </source>
</evidence>
<evidence type="ECO:0008006" key="3">
    <source>
        <dbReference type="Google" id="ProtNLM"/>
    </source>
</evidence>
<dbReference type="RefSeq" id="WP_185665293.1">
    <property type="nucleotide sequence ID" value="NZ_JACLAW010000013.1"/>
</dbReference>
<dbReference type="EMBL" id="JACLAW010000013">
    <property type="protein sequence ID" value="MBC2666998.1"/>
    <property type="molecule type" value="Genomic_DNA"/>
</dbReference>
<dbReference type="Proteomes" id="UP000566813">
    <property type="component" value="Unassembled WGS sequence"/>
</dbReference>
<reference evidence="1 2" key="1">
    <citation type="submission" date="2020-08" db="EMBL/GenBank/DDBJ databases">
        <title>The genome sequence of type strain Novosphingobium flavum NBRC 111647.</title>
        <authorList>
            <person name="Liu Y."/>
        </authorList>
    </citation>
    <scope>NUCLEOTIDE SEQUENCE [LARGE SCALE GENOMIC DNA]</scope>
    <source>
        <strain evidence="1 2">NBRC 111647</strain>
    </source>
</reference>
<dbReference type="Gene3D" id="3.40.50.12500">
    <property type="match status" value="1"/>
</dbReference>
<dbReference type="InterPro" id="IPR053714">
    <property type="entry name" value="Iso_Racemase_Enz_sf"/>
</dbReference>
<sequence>MAILPLDLSLLLPDGQQAVAVTLNGRNGVPGEAQRNIKALPRAVDVLLDEGVGAIFLMGIPVAARRGYAEDCSALTALTADRGGVPIVSALNAITLALRALGAQRPLFVTQYGDALNRQVVDYCSDAGVEVLSAVGLNAGNAAEVNALTEADFERLARDAVACNPTADAVVISARPSLLSLGRRLEAELGIPVIEQTAAGVWWALSELGLPLPETADRLFAAAGHHLENMGEE</sequence>